<feature type="compositionally biased region" description="Basic and acidic residues" evidence="1">
    <location>
        <begin position="66"/>
        <end position="76"/>
    </location>
</feature>
<evidence type="ECO:0000313" key="2">
    <source>
        <dbReference type="EMBL" id="CAG8793360.1"/>
    </source>
</evidence>
<keyword evidence="3" id="KW-1185">Reference proteome</keyword>
<organism evidence="2 3">
    <name type="scientific">Dentiscutata erythropus</name>
    <dbReference type="NCBI Taxonomy" id="1348616"/>
    <lineage>
        <taxon>Eukaryota</taxon>
        <taxon>Fungi</taxon>
        <taxon>Fungi incertae sedis</taxon>
        <taxon>Mucoromycota</taxon>
        <taxon>Glomeromycotina</taxon>
        <taxon>Glomeromycetes</taxon>
        <taxon>Diversisporales</taxon>
        <taxon>Gigasporaceae</taxon>
        <taxon>Dentiscutata</taxon>
    </lineage>
</organism>
<gene>
    <name evidence="2" type="ORF">DERYTH_LOCUS21868</name>
</gene>
<protein>
    <submittedName>
        <fullName evidence="2">28344_t:CDS:1</fullName>
    </submittedName>
</protein>
<accession>A0A9N9JTW8</accession>
<comment type="caution">
    <text evidence="2">The sequence shown here is derived from an EMBL/GenBank/DDBJ whole genome shotgun (WGS) entry which is preliminary data.</text>
</comment>
<dbReference type="OrthoDB" id="2425717at2759"/>
<dbReference type="EMBL" id="CAJVPY010028864">
    <property type="protein sequence ID" value="CAG8793360.1"/>
    <property type="molecule type" value="Genomic_DNA"/>
</dbReference>
<dbReference type="Proteomes" id="UP000789405">
    <property type="component" value="Unassembled WGS sequence"/>
</dbReference>
<evidence type="ECO:0000313" key="3">
    <source>
        <dbReference type="Proteomes" id="UP000789405"/>
    </source>
</evidence>
<evidence type="ECO:0000256" key="1">
    <source>
        <dbReference type="SAM" id="MobiDB-lite"/>
    </source>
</evidence>
<dbReference type="AlphaFoldDB" id="A0A9N9JTW8"/>
<name>A0A9N9JTW8_9GLOM</name>
<sequence length="126" mass="14060">MSISILKTHYRWGATILTPGQIEEIRHLKNKCSQQNGNHFFEELRKAQSISSENGSEVYAKQPCKASDESTPKESSEVVEDPLGSSPANMNIQEKQKKKKKLLKFGSIRNSNLPKISAGVLAKTPY</sequence>
<reference evidence="2" key="1">
    <citation type="submission" date="2021-06" db="EMBL/GenBank/DDBJ databases">
        <authorList>
            <person name="Kallberg Y."/>
            <person name="Tangrot J."/>
            <person name="Rosling A."/>
        </authorList>
    </citation>
    <scope>NUCLEOTIDE SEQUENCE</scope>
    <source>
        <strain evidence="2">MA453B</strain>
    </source>
</reference>
<proteinExistence type="predicted"/>
<feature type="region of interest" description="Disordered" evidence="1">
    <location>
        <begin position="52"/>
        <end position="99"/>
    </location>
</feature>